<gene>
    <name evidence="2" type="ORF">SSPO_056180</name>
</gene>
<evidence type="ECO:0000313" key="2">
    <source>
        <dbReference type="EMBL" id="BBJ42900.1"/>
    </source>
</evidence>
<proteinExistence type="predicted"/>
<name>A0A499UQL3_9ACTN</name>
<reference evidence="2 3" key="1">
    <citation type="journal article" date="2020" name="Int. J. Syst. Evol. Microbiol.">
        <title>Reclassification of Streptomyces castelarensis and Streptomyces sporoclivatus as later heterotypic synonyms of Streptomyces antimycoticus.</title>
        <authorList>
            <person name="Komaki H."/>
            <person name="Tamura T."/>
        </authorList>
    </citation>
    <scope>NUCLEOTIDE SEQUENCE [LARGE SCALE GENOMIC DNA]</scope>
    <source>
        <strain evidence="2 3">NBRC 100767</strain>
    </source>
</reference>
<protein>
    <recommendedName>
        <fullName evidence="4">PIN domain-containing protein</fullName>
    </recommendedName>
</protein>
<organism evidence="2 3">
    <name type="scientific">Streptomyces antimycoticus</name>
    <dbReference type="NCBI Taxonomy" id="68175"/>
    <lineage>
        <taxon>Bacteria</taxon>
        <taxon>Bacillati</taxon>
        <taxon>Actinomycetota</taxon>
        <taxon>Actinomycetes</taxon>
        <taxon>Kitasatosporales</taxon>
        <taxon>Streptomycetaceae</taxon>
        <taxon>Streptomyces</taxon>
        <taxon>Streptomyces violaceusniger group</taxon>
    </lineage>
</organism>
<evidence type="ECO:0008006" key="4">
    <source>
        <dbReference type="Google" id="ProtNLM"/>
    </source>
</evidence>
<sequence>MAEQEGELIVDPALPVVQIGVADAARLDLHHRFAGAGVRHHDRLDPDLLALAGGYHAAYLLSHDSSVSGDHRLRQPTSGYDRDDGARPERAAPVFPGAARHRLGGPLTSR</sequence>
<feature type="compositionally biased region" description="Basic and acidic residues" evidence="1">
    <location>
        <begin position="80"/>
        <end position="90"/>
    </location>
</feature>
<evidence type="ECO:0000256" key="1">
    <source>
        <dbReference type="SAM" id="MobiDB-lite"/>
    </source>
</evidence>
<dbReference type="Proteomes" id="UP000463951">
    <property type="component" value="Chromosome"/>
</dbReference>
<dbReference type="EMBL" id="AP019620">
    <property type="protein sequence ID" value="BBJ42900.1"/>
    <property type="molecule type" value="Genomic_DNA"/>
</dbReference>
<evidence type="ECO:0000313" key="3">
    <source>
        <dbReference type="Proteomes" id="UP000463951"/>
    </source>
</evidence>
<dbReference type="AlphaFoldDB" id="A0A499UQL3"/>
<accession>A0A499UQL3</accession>
<feature type="region of interest" description="Disordered" evidence="1">
    <location>
        <begin position="67"/>
        <end position="110"/>
    </location>
</feature>